<dbReference type="AlphaFoldDB" id="A0A8H7PJ96"/>
<evidence type="ECO:0000259" key="5">
    <source>
        <dbReference type="Pfam" id="PF01778"/>
    </source>
</evidence>
<dbReference type="FunFam" id="3.30.390.110:FF:000002">
    <property type="entry name" value="60S ribosomal protein L28"/>
    <property type="match status" value="1"/>
</dbReference>
<dbReference type="Pfam" id="PF01778">
    <property type="entry name" value="Ribosomal_L28e"/>
    <property type="match status" value="1"/>
</dbReference>
<dbReference type="GO" id="GO:0003735">
    <property type="term" value="F:structural constituent of ribosome"/>
    <property type="evidence" value="ECO:0007669"/>
    <property type="project" value="InterPro"/>
</dbReference>
<reference evidence="6" key="1">
    <citation type="submission" date="2020-12" db="EMBL/GenBank/DDBJ databases">
        <title>Metabolic potential, ecology and presence of endohyphal bacteria is reflected in genomic diversity of Mucoromycotina.</title>
        <authorList>
            <person name="Muszewska A."/>
            <person name="Okrasinska A."/>
            <person name="Steczkiewicz K."/>
            <person name="Drgas O."/>
            <person name="Orlowska M."/>
            <person name="Perlinska-Lenart U."/>
            <person name="Aleksandrzak-Piekarczyk T."/>
            <person name="Szatraj K."/>
            <person name="Zielenkiewicz U."/>
            <person name="Pilsyk S."/>
            <person name="Malc E."/>
            <person name="Mieczkowski P."/>
            <person name="Kruszewska J.S."/>
            <person name="Biernat P."/>
            <person name="Pawlowska J."/>
        </authorList>
    </citation>
    <scope>NUCLEOTIDE SEQUENCE</scope>
    <source>
        <strain evidence="6">WA0000067209</strain>
    </source>
</reference>
<dbReference type="EMBL" id="JAEPQZ010000012">
    <property type="protein sequence ID" value="KAG2174898.1"/>
    <property type="molecule type" value="Genomic_DNA"/>
</dbReference>
<sequence>NMSSELVWAIVRNNNSFLVKRAGAQFSTEPNNLANKNTFKYSGIANAKTVGIKAAPRGIEVSTTKANTASPAKRVNKTVISKGRRHTAKSVANIVARSGYRADLRAMALARASAVLSSQQPVKEKNLRNKGVRASKRA</sequence>
<feature type="region of interest" description="Disordered" evidence="4">
    <location>
        <begin position="118"/>
        <end position="138"/>
    </location>
</feature>
<feature type="domain" description="Ribosomal eL28/Mak16" evidence="5">
    <location>
        <begin position="6"/>
        <end position="118"/>
    </location>
</feature>
<comment type="similarity">
    <text evidence="1">Belongs to the eukaryotic ribosomal protein eL28 family.</text>
</comment>
<feature type="compositionally biased region" description="Basic residues" evidence="4">
    <location>
        <begin position="128"/>
        <end position="138"/>
    </location>
</feature>
<name>A0A8H7PJ96_MORIS</name>
<proteinExistence type="inferred from homology"/>
<evidence type="ECO:0000256" key="2">
    <source>
        <dbReference type="ARBA" id="ARBA00022980"/>
    </source>
</evidence>
<protein>
    <recommendedName>
        <fullName evidence="5">Ribosomal eL28/Mak16 domain-containing protein</fullName>
    </recommendedName>
</protein>
<dbReference type="InterPro" id="IPR002672">
    <property type="entry name" value="Ribosomal_eL28"/>
</dbReference>
<keyword evidence="7" id="KW-1185">Reference proteome</keyword>
<dbReference type="Gene3D" id="3.30.390.110">
    <property type="match status" value="1"/>
</dbReference>
<dbReference type="OrthoDB" id="338850at2759"/>
<organism evidence="6 7">
    <name type="scientific">Mortierella isabellina</name>
    <name type="common">Filamentous fungus</name>
    <name type="synonym">Umbelopsis isabellina</name>
    <dbReference type="NCBI Taxonomy" id="91625"/>
    <lineage>
        <taxon>Eukaryota</taxon>
        <taxon>Fungi</taxon>
        <taxon>Fungi incertae sedis</taxon>
        <taxon>Mucoromycota</taxon>
        <taxon>Mucoromycotina</taxon>
        <taxon>Umbelopsidomycetes</taxon>
        <taxon>Umbelopsidales</taxon>
        <taxon>Umbelopsidaceae</taxon>
        <taxon>Umbelopsis</taxon>
    </lineage>
</organism>
<dbReference type="Proteomes" id="UP000654370">
    <property type="component" value="Unassembled WGS sequence"/>
</dbReference>
<evidence type="ECO:0000256" key="3">
    <source>
        <dbReference type="ARBA" id="ARBA00023274"/>
    </source>
</evidence>
<dbReference type="GO" id="GO:0006412">
    <property type="term" value="P:translation"/>
    <property type="evidence" value="ECO:0007669"/>
    <property type="project" value="InterPro"/>
</dbReference>
<comment type="caution">
    <text evidence="6">The sequence shown here is derived from an EMBL/GenBank/DDBJ whole genome shotgun (WGS) entry which is preliminary data.</text>
</comment>
<evidence type="ECO:0000313" key="6">
    <source>
        <dbReference type="EMBL" id="KAG2174898.1"/>
    </source>
</evidence>
<feature type="non-terminal residue" evidence="6">
    <location>
        <position position="138"/>
    </location>
</feature>
<dbReference type="GO" id="GO:1990904">
    <property type="term" value="C:ribonucleoprotein complex"/>
    <property type="evidence" value="ECO:0007669"/>
    <property type="project" value="UniProtKB-KW"/>
</dbReference>
<dbReference type="GO" id="GO:0005840">
    <property type="term" value="C:ribosome"/>
    <property type="evidence" value="ECO:0007669"/>
    <property type="project" value="UniProtKB-KW"/>
</dbReference>
<evidence type="ECO:0000256" key="1">
    <source>
        <dbReference type="ARBA" id="ARBA00007926"/>
    </source>
</evidence>
<dbReference type="InterPro" id="IPR029004">
    <property type="entry name" value="Ribosomal_eL28/Mak16"/>
</dbReference>
<evidence type="ECO:0000256" key="4">
    <source>
        <dbReference type="SAM" id="MobiDB-lite"/>
    </source>
</evidence>
<keyword evidence="3" id="KW-0687">Ribonucleoprotein</keyword>
<keyword evidence="2" id="KW-0689">Ribosomal protein</keyword>
<dbReference type="PANTHER" id="PTHR10544">
    <property type="entry name" value="60S RIBOSOMAL PROTEIN L28"/>
    <property type="match status" value="1"/>
</dbReference>
<gene>
    <name evidence="6" type="ORF">INT43_005960</name>
</gene>
<accession>A0A8H7PJ96</accession>
<evidence type="ECO:0000313" key="7">
    <source>
        <dbReference type="Proteomes" id="UP000654370"/>
    </source>
</evidence>